<comment type="caution">
    <text evidence="1">The sequence shown here is derived from an EMBL/GenBank/DDBJ whole genome shotgun (WGS) entry which is preliminary data.</text>
</comment>
<reference evidence="1 2" key="1">
    <citation type="submission" date="2024-01" db="EMBL/GenBank/DDBJ databases">
        <authorList>
            <person name="Waweru B."/>
        </authorList>
    </citation>
    <scope>NUCLEOTIDE SEQUENCE [LARGE SCALE GENOMIC DNA]</scope>
</reference>
<name>A0AAV1SUY7_9ROSI</name>
<dbReference type="AlphaFoldDB" id="A0AAV1SUY7"/>
<dbReference type="EMBL" id="CAWUPB010001197">
    <property type="protein sequence ID" value="CAK7356385.1"/>
    <property type="molecule type" value="Genomic_DNA"/>
</dbReference>
<dbReference type="Proteomes" id="UP001314170">
    <property type="component" value="Unassembled WGS sequence"/>
</dbReference>
<gene>
    <name evidence="1" type="ORF">DCAF_LOCUS26656</name>
</gene>
<organism evidence="1 2">
    <name type="scientific">Dovyalis caffra</name>
    <dbReference type="NCBI Taxonomy" id="77055"/>
    <lineage>
        <taxon>Eukaryota</taxon>
        <taxon>Viridiplantae</taxon>
        <taxon>Streptophyta</taxon>
        <taxon>Embryophyta</taxon>
        <taxon>Tracheophyta</taxon>
        <taxon>Spermatophyta</taxon>
        <taxon>Magnoliopsida</taxon>
        <taxon>eudicotyledons</taxon>
        <taxon>Gunneridae</taxon>
        <taxon>Pentapetalae</taxon>
        <taxon>rosids</taxon>
        <taxon>fabids</taxon>
        <taxon>Malpighiales</taxon>
        <taxon>Salicaceae</taxon>
        <taxon>Flacourtieae</taxon>
        <taxon>Dovyalis</taxon>
    </lineage>
</organism>
<evidence type="ECO:0000313" key="1">
    <source>
        <dbReference type="EMBL" id="CAK7356385.1"/>
    </source>
</evidence>
<keyword evidence="2" id="KW-1185">Reference proteome</keyword>
<accession>A0AAV1SUY7</accession>
<proteinExistence type="predicted"/>
<sequence>MNPDQAFQPARYGSNSRFCPLKIAPTPKSSIVKVFSVEVHTFCEDYFKNMRRIAQLESLSRQMMKMFQAFQAKEQSFTNQSGPIRRHTNNANLASKLVKLDFPRYNEAEDPGLWISRVE</sequence>
<evidence type="ECO:0000313" key="2">
    <source>
        <dbReference type="Proteomes" id="UP001314170"/>
    </source>
</evidence>
<protein>
    <submittedName>
        <fullName evidence="1">Uncharacterized protein</fullName>
    </submittedName>
</protein>